<proteinExistence type="inferred from homology"/>
<sequence length="430" mass="48504">MFRWIVVINNPKVIDEVRALPDSVLSSREANEEIVQTQFTLGEHISKNGYHVPGIRTRLTREIPRLVPSIYEEVVVGFKDFIPPTDDWSSIKVLDTMMKIVARASNRIFIGAPLCRDPDYIDLNVQFTVDVVRAGEILCMVPHALRPFVNALFSNVPKRIECVLKHLAPVFSARRKGREEMGDDYPGKPQDLLSWLMDVAKGKETTDWYLTSRILTVNFSAIHTSSMAFTQALFYLAVYPDYMQPLREEVEDVIKRYGWCRDALDEMHRVDSFIKESQRLCPISILLLNRILVKDHIFSDGTMLPKGTAIAAATPTTHLSSSRYEDPLTFDGFRYVKLKAGHIGAAGTERKFDMVGVTIDSLGFGLGRHACPGRFFAANELKIMLAQAVVTYDIKLVEEARGVRPPDLWVSMACVPNPTAQVLFRKRAAA</sequence>
<dbReference type="Pfam" id="PF00067">
    <property type="entry name" value="p450"/>
    <property type="match status" value="1"/>
</dbReference>
<dbReference type="Proteomes" id="UP000467700">
    <property type="component" value="Unassembled WGS sequence"/>
</dbReference>
<evidence type="ECO:0000256" key="4">
    <source>
        <dbReference type="ARBA" id="ARBA00023002"/>
    </source>
</evidence>
<dbReference type="PROSITE" id="PS00086">
    <property type="entry name" value="CYTOCHROME_P450"/>
    <property type="match status" value="1"/>
</dbReference>
<evidence type="ECO:0000256" key="5">
    <source>
        <dbReference type="ARBA" id="ARBA00023004"/>
    </source>
</evidence>
<keyword evidence="6 7" id="KW-0349">Heme</keyword>
<keyword evidence="4 7" id="KW-0560">Oxidoreductase</keyword>
<keyword evidence="7" id="KW-0503">Monooxygenase</keyword>
<comment type="cofactor">
    <cofactor evidence="1 6">
        <name>heme</name>
        <dbReference type="ChEBI" id="CHEBI:30413"/>
    </cofactor>
</comment>
<evidence type="ECO:0000256" key="3">
    <source>
        <dbReference type="ARBA" id="ARBA00022723"/>
    </source>
</evidence>
<dbReference type="PRINTS" id="PR00465">
    <property type="entry name" value="EP450IV"/>
</dbReference>
<evidence type="ECO:0008006" key="10">
    <source>
        <dbReference type="Google" id="ProtNLM"/>
    </source>
</evidence>
<dbReference type="Gene3D" id="1.10.630.10">
    <property type="entry name" value="Cytochrome P450"/>
    <property type="match status" value="1"/>
</dbReference>
<dbReference type="GO" id="GO:0020037">
    <property type="term" value="F:heme binding"/>
    <property type="evidence" value="ECO:0007669"/>
    <property type="project" value="InterPro"/>
</dbReference>
<comment type="similarity">
    <text evidence="2 7">Belongs to the cytochrome P450 family.</text>
</comment>
<name>A0A8S0XJ52_CYCAE</name>
<keyword evidence="3 6" id="KW-0479">Metal-binding</keyword>
<organism evidence="8 9">
    <name type="scientific">Cyclocybe aegerita</name>
    <name type="common">Black poplar mushroom</name>
    <name type="synonym">Agrocybe aegerita</name>
    <dbReference type="NCBI Taxonomy" id="1973307"/>
    <lineage>
        <taxon>Eukaryota</taxon>
        <taxon>Fungi</taxon>
        <taxon>Dikarya</taxon>
        <taxon>Basidiomycota</taxon>
        <taxon>Agaricomycotina</taxon>
        <taxon>Agaricomycetes</taxon>
        <taxon>Agaricomycetidae</taxon>
        <taxon>Agaricales</taxon>
        <taxon>Agaricineae</taxon>
        <taxon>Bolbitiaceae</taxon>
        <taxon>Cyclocybe</taxon>
    </lineage>
</organism>
<dbReference type="InterPro" id="IPR017972">
    <property type="entry name" value="Cyt_P450_CS"/>
</dbReference>
<reference evidence="8 9" key="1">
    <citation type="submission" date="2020-01" db="EMBL/GenBank/DDBJ databases">
        <authorList>
            <person name="Gupta K D."/>
        </authorList>
    </citation>
    <scope>NUCLEOTIDE SEQUENCE [LARGE SCALE GENOMIC DNA]</scope>
</reference>
<feature type="binding site" description="axial binding residue" evidence="6">
    <location>
        <position position="371"/>
    </location>
    <ligand>
        <name>heme</name>
        <dbReference type="ChEBI" id="CHEBI:30413"/>
    </ligand>
    <ligandPart>
        <name>Fe</name>
        <dbReference type="ChEBI" id="CHEBI:18248"/>
    </ligandPart>
</feature>
<dbReference type="InterPro" id="IPR036396">
    <property type="entry name" value="Cyt_P450_sf"/>
</dbReference>
<dbReference type="OrthoDB" id="1844152at2759"/>
<dbReference type="PRINTS" id="PR00385">
    <property type="entry name" value="P450"/>
</dbReference>
<dbReference type="GO" id="GO:0016705">
    <property type="term" value="F:oxidoreductase activity, acting on paired donors, with incorporation or reduction of molecular oxygen"/>
    <property type="evidence" value="ECO:0007669"/>
    <property type="project" value="InterPro"/>
</dbReference>
<dbReference type="PANTHER" id="PTHR46206">
    <property type="entry name" value="CYTOCHROME P450"/>
    <property type="match status" value="1"/>
</dbReference>
<keyword evidence="9" id="KW-1185">Reference proteome</keyword>
<evidence type="ECO:0000313" key="9">
    <source>
        <dbReference type="Proteomes" id="UP000467700"/>
    </source>
</evidence>
<gene>
    <name evidence="8" type="ORF">AAE3_LOCUS6488</name>
</gene>
<evidence type="ECO:0000313" key="8">
    <source>
        <dbReference type="EMBL" id="CAA7264109.1"/>
    </source>
</evidence>
<evidence type="ECO:0000256" key="2">
    <source>
        <dbReference type="ARBA" id="ARBA00010617"/>
    </source>
</evidence>
<comment type="caution">
    <text evidence="8">The sequence shown here is derived from an EMBL/GenBank/DDBJ whole genome shotgun (WGS) entry which is preliminary data.</text>
</comment>
<dbReference type="InterPro" id="IPR002403">
    <property type="entry name" value="Cyt_P450_E_grp-IV"/>
</dbReference>
<dbReference type="EMBL" id="CACVBS010000043">
    <property type="protein sequence ID" value="CAA7264109.1"/>
    <property type="molecule type" value="Genomic_DNA"/>
</dbReference>
<evidence type="ECO:0000256" key="7">
    <source>
        <dbReference type="RuleBase" id="RU000461"/>
    </source>
</evidence>
<keyword evidence="5 6" id="KW-0408">Iron</keyword>
<dbReference type="CDD" id="cd11041">
    <property type="entry name" value="CYP503A1-like"/>
    <property type="match status" value="1"/>
</dbReference>
<evidence type="ECO:0000256" key="6">
    <source>
        <dbReference type="PIRSR" id="PIRSR602403-1"/>
    </source>
</evidence>
<dbReference type="GO" id="GO:0004497">
    <property type="term" value="F:monooxygenase activity"/>
    <property type="evidence" value="ECO:0007669"/>
    <property type="project" value="UniProtKB-KW"/>
</dbReference>
<dbReference type="AlphaFoldDB" id="A0A8S0XJ52"/>
<protein>
    <recommendedName>
        <fullName evidence="10">Cytochrome P450</fullName>
    </recommendedName>
</protein>
<dbReference type="InterPro" id="IPR001128">
    <property type="entry name" value="Cyt_P450"/>
</dbReference>
<dbReference type="SUPFAM" id="SSF48264">
    <property type="entry name" value="Cytochrome P450"/>
    <property type="match status" value="1"/>
</dbReference>
<dbReference type="GO" id="GO:0005506">
    <property type="term" value="F:iron ion binding"/>
    <property type="evidence" value="ECO:0007669"/>
    <property type="project" value="InterPro"/>
</dbReference>
<evidence type="ECO:0000256" key="1">
    <source>
        <dbReference type="ARBA" id="ARBA00001971"/>
    </source>
</evidence>
<accession>A0A8S0XJ52</accession>